<dbReference type="GO" id="GO:0005886">
    <property type="term" value="C:plasma membrane"/>
    <property type="evidence" value="ECO:0007669"/>
    <property type="project" value="UniProtKB-SubCell"/>
</dbReference>
<dbReference type="Proteomes" id="UP000244956">
    <property type="component" value="Unassembled WGS sequence"/>
</dbReference>
<feature type="transmembrane region" description="Helical" evidence="8">
    <location>
        <begin position="275"/>
        <end position="295"/>
    </location>
</feature>
<evidence type="ECO:0000256" key="5">
    <source>
        <dbReference type="ARBA" id="ARBA00022692"/>
    </source>
</evidence>
<proteinExistence type="inferred from homology"/>
<feature type="transmembrane region" description="Helical" evidence="8">
    <location>
        <begin position="210"/>
        <end position="232"/>
    </location>
</feature>
<evidence type="ECO:0000256" key="3">
    <source>
        <dbReference type="ARBA" id="ARBA00022448"/>
    </source>
</evidence>
<dbReference type="RefSeq" id="WP_109262787.1">
    <property type="nucleotide sequence ID" value="NZ_QEWP01000001.1"/>
</dbReference>
<feature type="transmembrane region" description="Helical" evidence="8">
    <location>
        <begin position="238"/>
        <end position="268"/>
    </location>
</feature>
<keyword evidence="3" id="KW-0813">Transport</keyword>
<organism evidence="9 10">
    <name type="scientific">Marinilabilia rubra</name>
    <dbReference type="NCBI Taxonomy" id="2162893"/>
    <lineage>
        <taxon>Bacteria</taxon>
        <taxon>Pseudomonadati</taxon>
        <taxon>Bacteroidota</taxon>
        <taxon>Bacteroidia</taxon>
        <taxon>Marinilabiliales</taxon>
        <taxon>Marinilabiliaceae</taxon>
        <taxon>Marinilabilia</taxon>
    </lineage>
</organism>
<feature type="transmembrane region" description="Helical" evidence="8">
    <location>
        <begin position="69"/>
        <end position="91"/>
    </location>
</feature>
<dbReference type="PANTHER" id="PTHR21716">
    <property type="entry name" value="TRANSMEMBRANE PROTEIN"/>
    <property type="match status" value="1"/>
</dbReference>
<keyword evidence="6 8" id="KW-1133">Transmembrane helix</keyword>
<keyword evidence="10" id="KW-1185">Reference proteome</keyword>
<keyword evidence="7 8" id="KW-0472">Membrane</keyword>
<dbReference type="EMBL" id="QEWP01000001">
    <property type="protein sequence ID" value="PWE01337.1"/>
    <property type="molecule type" value="Genomic_DNA"/>
</dbReference>
<name>A0A2U2BE88_9BACT</name>
<dbReference type="OrthoDB" id="9793390at2"/>
<comment type="similarity">
    <text evidence="2">Belongs to the autoinducer-2 exporter (AI-2E) (TC 2.A.86) family.</text>
</comment>
<comment type="subcellular location">
    <subcellularLocation>
        <location evidence="1">Cell membrane</location>
        <topology evidence="1">Multi-pass membrane protein</topology>
    </subcellularLocation>
</comment>
<protein>
    <submittedName>
        <fullName evidence="9">AI-2E family transporter</fullName>
    </submittedName>
</protein>
<sequence>MNSRNSYKKSERRYSMVQRVSFSLLAMILFIYGLIAVRNFLWPIAFGFLLSYLFFPVVNWLEKHSIPRILANFIAIVAGLGILVSLGLLAYSKITPVAGDFPHLAETGLRNLADSISRISEHFGFDKNETRALIKEQAGNLLASGGQYVQDIFNATTSTIVNFGLLPVYIFLFLYYRTKFAYFLMMIFGRQHREEVITILREISQVFGRYMAGVLAVVLILCIINSTGLLIIGLKYPIALGIISAIFNFIPYFGTLLGGMVPLLYALIGENDPAMAFRVVILFIIIQFIENNILTPNIVGGNVRVNPFFIITGLVAASIIWGIPGMLLIVPFLAITRIVFTHIDAMKPYAFLLGDQGTSRHSITINKIKGVFRKKRS</sequence>
<dbReference type="Pfam" id="PF01594">
    <property type="entry name" value="AI-2E_transport"/>
    <property type="match status" value="1"/>
</dbReference>
<keyword evidence="4" id="KW-1003">Cell membrane</keyword>
<dbReference type="GO" id="GO:0055085">
    <property type="term" value="P:transmembrane transport"/>
    <property type="evidence" value="ECO:0007669"/>
    <property type="project" value="TreeGrafter"/>
</dbReference>
<keyword evidence="5 8" id="KW-0812">Transmembrane</keyword>
<comment type="caution">
    <text evidence="9">The sequence shown here is derived from an EMBL/GenBank/DDBJ whole genome shotgun (WGS) entry which is preliminary data.</text>
</comment>
<evidence type="ECO:0000256" key="7">
    <source>
        <dbReference type="ARBA" id="ARBA00023136"/>
    </source>
</evidence>
<feature type="transmembrane region" description="Helical" evidence="8">
    <location>
        <begin position="307"/>
        <end position="340"/>
    </location>
</feature>
<evidence type="ECO:0000256" key="1">
    <source>
        <dbReference type="ARBA" id="ARBA00004651"/>
    </source>
</evidence>
<evidence type="ECO:0000256" key="4">
    <source>
        <dbReference type="ARBA" id="ARBA00022475"/>
    </source>
</evidence>
<accession>A0A2U2BE88</accession>
<dbReference type="InterPro" id="IPR002549">
    <property type="entry name" value="AI-2E-like"/>
</dbReference>
<evidence type="ECO:0000313" key="10">
    <source>
        <dbReference type="Proteomes" id="UP000244956"/>
    </source>
</evidence>
<feature type="transmembrane region" description="Helical" evidence="8">
    <location>
        <begin position="43"/>
        <end position="62"/>
    </location>
</feature>
<dbReference type="AlphaFoldDB" id="A0A2U2BE88"/>
<feature type="transmembrane region" description="Helical" evidence="8">
    <location>
        <begin position="20"/>
        <end position="37"/>
    </location>
</feature>
<evidence type="ECO:0000256" key="6">
    <source>
        <dbReference type="ARBA" id="ARBA00022989"/>
    </source>
</evidence>
<evidence type="ECO:0000256" key="8">
    <source>
        <dbReference type="SAM" id="Phobius"/>
    </source>
</evidence>
<reference evidence="9 10" key="1">
    <citation type="submission" date="2018-05" db="EMBL/GenBank/DDBJ databases">
        <title>Marinilabilia rubrum sp. nov., isolated from saltern sediment.</title>
        <authorList>
            <person name="Zhang R."/>
        </authorList>
    </citation>
    <scope>NUCLEOTIDE SEQUENCE [LARGE SCALE GENOMIC DNA]</scope>
    <source>
        <strain evidence="9 10">WTE16</strain>
    </source>
</reference>
<dbReference type="PANTHER" id="PTHR21716:SF53">
    <property type="entry name" value="PERMEASE PERM-RELATED"/>
    <property type="match status" value="1"/>
</dbReference>
<gene>
    <name evidence="9" type="ORF">DDZ16_02300</name>
</gene>
<evidence type="ECO:0000313" key="9">
    <source>
        <dbReference type="EMBL" id="PWE01337.1"/>
    </source>
</evidence>
<evidence type="ECO:0000256" key="2">
    <source>
        <dbReference type="ARBA" id="ARBA00009773"/>
    </source>
</evidence>